<accession>A0ABV4WDS9</accession>
<dbReference type="EMBL" id="JBHFNT010000017">
    <property type="protein sequence ID" value="MFB2833227.1"/>
    <property type="molecule type" value="Genomic_DNA"/>
</dbReference>
<name>A0ABV4WDS9_9CYAN</name>
<reference evidence="1 2" key="1">
    <citation type="submission" date="2024-09" db="EMBL/GenBank/DDBJ databases">
        <title>Floridaenema gen nov. (Aerosakkonemataceae, Aerosakkonematales ord. nov., Cyanobacteria) from benthic tropical and subtropical fresh waters, with the description of four new species.</title>
        <authorList>
            <person name="Moretto J.A."/>
            <person name="Berthold D.E."/>
            <person name="Lefler F.W."/>
            <person name="Huang I.-S."/>
            <person name="Laughinghouse H. IV."/>
        </authorList>
    </citation>
    <scope>NUCLEOTIDE SEQUENCE [LARGE SCALE GENOMIC DNA]</scope>
    <source>
        <strain evidence="1 2">BLCC-F167</strain>
    </source>
</reference>
<protein>
    <submittedName>
        <fullName evidence="1">Uncharacterized protein</fullName>
    </submittedName>
</protein>
<sequence>MKKRSFFFVMRSPFSLAVRYHKPKKFLEIRVAIRKRETMQVILLSREEVAKRARQLYENNIRQQVEVDENIGKMVIIKLY</sequence>
<gene>
    <name evidence="1" type="ORF">ACE1CA_01695</name>
</gene>
<organism evidence="1 2">
    <name type="scientific">Floridaenema evergladense BLCC-F167</name>
    <dbReference type="NCBI Taxonomy" id="3153639"/>
    <lineage>
        <taxon>Bacteria</taxon>
        <taxon>Bacillati</taxon>
        <taxon>Cyanobacteriota</taxon>
        <taxon>Cyanophyceae</taxon>
        <taxon>Oscillatoriophycideae</taxon>
        <taxon>Aerosakkonematales</taxon>
        <taxon>Aerosakkonemataceae</taxon>
        <taxon>Floridanema</taxon>
        <taxon>Floridanema evergladense</taxon>
    </lineage>
</organism>
<evidence type="ECO:0000313" key="1">
    <source>
        <dbReference type="EMBL" id="MFB2833227.1"/>
    </source>
</evidence>
<evidence type="ECO:0000313" key="2">
    <source>
        <dbReference type="Proteomes" id="UP001576780"/>
    </source>
</evidence>
<dbReference type="Proteomes" id="UP001576780">
    <property type="component" value="Unassembled WGS sequence"/>
</dbReference>
<keyword evidence="2" id="KW-1185">Reference proteome</keyword>
<comment type="caution">
    <text evidence="1">The sequence shown here is derived from an EMBL/GenBank/DDBJ whole genome shotgun (WGS) entry which is preliminary data.</text>
</comment>
<proteinExistence type="predicted"/>
<dbReference type="RefSeq" id="WP_413275690.1">
    <property type="nucleotide sequence ID" value="NZ_JBHFNT010000017.1"/>
</dbReference>